<dbReference type="AlphaFoldDB" id="A0A974HYV0"/>
<sequence length="108" mass="11994">MIQIHMMMWLNNQVKSSPLQPPYVAHVVLIEEQGVLQAKSIHLCLKITTNPVDDDDSNEATGLALKKILHSSQLSLKDMMICLVLARSIHPITKNLPAGMKSQHLSTT</sequence>
<evidence type="ECO:0000313" key="1">
    <source>
        <dbReference type="EMBL" id="OCT95522.1"/>
    </source>
</evidence>
<proteinExistence type="predicted"/>
<organism evidence="1 2">
    <name type="scientific">Xenopus laevis</name>
    <name type="common">African clawed frog</name>
    <dbReference type="NCBI Taxonomy" id="8355"/>
    <lineage>
        <taxon>Eukaryota</taxon>
        <taxon>Metazoa</taxon>
        <taxon>Chordata</taxon>
        <taxon>Craniata</taxon>
        <taxon>Vertebrata</taxon>
        <taxon>Euteleostomi</taxon>
        <taxon>Amphibia</taxon>
        <taxon>Batrachia</taxon>
        <taxon>Anura</taxon>
        <taxon>Pipoidea</taxon>
        <taxon>Pipidae</taxon>
        <taxon>Xenopodinae</taxon>
        <taxon>Xenopus</taxon>
        <taxon>Xenopus</taxon>
    </lineage>
</organism>
<gene>
    <name evidence="1" type="ORF">XELAEV_18013208mg</name>
</gene>
<dbReference type="Proteomes" id="UP000694892">
    <property type="component" value="Chromosome 2L"/>
</dbReference>
<dbReference type="EMBL" id="CM004468">
    <property type="protein sequence ID" value="OCT95522.1"/>
    <property type="molecule type" value="Genomic_DNA"/>
</dbReference>
<evidence type="ECO:0000313" key="2">
    <source>
        <dbReference type="Proteomes" id="UP000694892"/>
    </source>
</evidence>
<reference evidence="2" key="1">
    <citation type="journal article" date="2016" name="Nature">
        <title>Genome evolution in the allotetraploid frog Xenopus laevis.</title>
        <authorList>
            <person name="Session A.M."/>
            <person name="Uno Y."/>
            <person name="Kwon T."/>
            <person name="Chapman J.A."/>
            <person name="Toyoda A."/>
            <person name="Takahashi S."/>
            <person name="Fukui A."/>
            <person name="Hikosaka A."/>
            <person name="Suzuki A."/>
            <person name="Kondo M."/>
            <person name="van Heeringen S.J."/>
            <person name="Quigley I."/>
            <person name="Heinz S."/>
            <person name="Ogino H."/>
            <person name="Ochi H."/>
            <person name="Hellsten U."/>
            <person name="Lyons J.B."/>
            <person name="Simakov O."/>
            <person name="Putnam N."/>
            <person name="Stites J."/>
            <person name="Kuroki Y."/>
            <person name="Tanaka T."/>
            <person name="Michiue T."/>
            <person name="Watanabe M."/>
            <person name="Bogdanovic O."/>
            <person name="Lister R."/>
            <person name="Georgiou G."/>
            <person name="Paranjpe S.S."/>
            <person name="van Kruijsbergen I."/>
            <person name="Shu S."/>
            <person name="Carlson J."/>
            <person name="Kinoshita T."/>
            <person name="Ohta Y."/>
            <person name="Mawaribuchi S."/>
            <person name="Jenkins J."/>
            <person name="Grimwood J."/>
            <person name="Schmutz J."/>
            <person name="Mitros T."/>
            <person name="Mozaffari S.V."/>
            <person name="Suzuki Y."/>
            <person name="Haramoto Y."/>
            <person name="Yamamoto T.S."/>
            <person name="Takagi C."/>
            <person name="Heald R."/>
            <person name="Miller K."/>
            <person name="Haudenschild C."/>
            <person name="Kitzman J."/>
            <person name="Nakayama T."/>
            <person name="Izutsu Y."/>
            <person name="Robert J."/>
            <person name="Fortriede J."/>
            <person name="Burns K."/>
            <person name="Lotay V."/>
            <person name="Karimi K."/>
            <person name="Yasuoka Y."/>
            <person name="Dichmann D.S."/>
            <person name="Flajnik M.F."/>
            <person name="Houston D.W."/>
            <person name="Shendure J."/>
            <person name="DuPasquier L."/>
            <person name="Vize P.D."/>
            <person name="Zorn A.M."/>
            <person name="Ito M."/>
            <person name="Marcotte E.M."/>
            <person name="Wallingford J.B."/>
            <person name="Ito Y."/>
            <person name="Asashima M."/>
            <person name="Ueno N."/>
            <person name="Matsuda Y."/>
            <person name="Veenstra G.J."/>
            <person name="Fujiyama A."/>
            <person name="Harland R.M."/>
            <person name="Taira M."/>
            <person name="Rokhsar D.S."/>
        </authorList>
    </citation>
    <scope>NUCLEOTIDE SEQUENCE [LARGE SCALE GENOMIC DNA]</scope>
    <source>
        <strain evidence="2">J</strain>
    </source>
</reference>
<accession>A0A974HYV0</accession>
<protein>
    <submittedName>
        <fullName evidence="1">Uncharacterized protein</fullName>
    </submittedName>
</protein>
<name>A0A974HYV0_XENLA</name>